<evidence type="ECO:0000259" key="1">
    <source>
        <dbReference type="PROSITE" id="PS50878"/>
    </source>
</evidence>
<dbReference type="PANTHER" id="PTHR46670:SF3">
    <property type="entry name" value="ENDONUCLEASE_EXONUCLEASE_PHOSPHATASE DOMAIN-CONTAINING PROTEIN"/>
    <property type="match status" value="1"/>
</dbReference>
<dbReference type="Pfam" id="PF03372">
    <property type="entry name" value="Exo_endo_phos"/>
    <property type="match status" value="1"/>
</dbReference>
<name>A0AAN8KDN1_PATCE</name>
<evidence type="ECO:0000313" key="2">
    <source>
        <dbReference type="EMBL" id="KAK6189046.1"/>
    </source>
</evidence>
<dbReference type="AlphaFoldDB" id="A0AAN8KDN1"/>
<accession>A0AAN8KDN1</accession>
<dbReference type="InterPro" id="IPR005135">
    <property type="entry name" value="Endo/exonuclease/phosphatase"/>
</dbReference>
<protein>
    <recommendedName>
        <fullName evidence="1">Reverse transcriptase domain-containing protein</fullName>
    </recommendedName>
</protein>
<dbReference type="InterPro" id="IPR036691">
    <property type="entry name" value="Endo/exonu/phosph_ase_sf"/>
</dbReference>
<dbReference type="InterPro" id="IPR000477">
    <property type="entry name" value="RT_dom"/>
</dbReference>
<dbReference type="SUPFAM" id="SSF56672">
    <property type="entry name" value="DNA/RNA polymerases"/>
    <property type="match status" value="1"/>
</dbReference>
<keyword evidence="3" id="KW-1185">Reference proteome</keyword>
<dbReference type="Pfam" id="PF00078">
    <property type="entry name" value="RVT_1"/>
    <property type="match status" value="1"/>
</dbReference>
<sequence>MCSVTSRGCRAGQYKQRLIKTITRTTERKLTNTTRGVNFDNLANLTCVENCIKTLVTSRPDNQKSVSNDDFSRMQVLVPVSRTSQNASKLKLRCALWNSRSLNGKVSGLSSVILEDQLDIIFLTETWLTGKNDPIITEISASISDFNFYQVSRSSRRGGGVGILARSNLSINSKREHNFRSFQCLEVAFRRGSCVLRTLTIYRPPESKKNTSTKMDFLDEFSVSLETLNTLPGYLVLCGDFNLHVDNCDDRYVKQFLETLDLWGLQQHVKSSTHDKGHILDLIITRSSDEIIREVCANNDLPSDHCFIQFGLNISRPPNKAKTVTFRKLKSINISEFKEHIAQRFQDDLQLHEQDSTEAKYNRYELIINTILDELAPTVTKTIIDKPRAPWYCGELAHLRQEVRQCERKWNTSGLEVHHEIFVSKRYNYFREVDKTKQIYHKERIQEADTKGLFRIIDQLSTGKSVGITVIPTNIPQNQVCDAFADFFIEKVVRLRQGNKPVMCISTDGCDQTFSQFQPVTTEDIIKIIRSSPSKSCSLDPLPTQLLKECLNELSPSLVSLFNSSLQSGIVPQAFKCAIVKPLLKKSGLHQNKLKNYRPVSNLGFLSKTLERIVVNQLSAYLLENNLLGKYQSAYRPHHSTETALVKVHNDIMTALNSKKDVLLVMLDLSAAFDTLDHMILLKRLECRFGVTDTALNWFKSYLTGRSQTIVCGPNTSKSSELIFGVPQGSVLGPVLFTLYTTPLEEIFIRHGLECMLYADDSQLYMVCNKPSDVSSIMQNCLQETRHWMKSNLLILNDGKTEVVHFKSSFKKEAEKLATMKMGEVNISPSFSVRNLGILFDDDGHMKSQINQLCRSAFYSLYKIAKIRSLLNRLETEKLIHAFVTSKLDYCNSLLIGIPNYQLNKLQFKIQQLV</sequence>
<dbReference type="SUPFAM" id="SSF56219">
    <property type="entry name" value="DNase I-like"/>
    <property type="match status" value="1"/>
</dbReference>
<organism evidence="2 3">
    <name type="scientific">Patella caerulea</name>
    <name type="common">Rayed Mediterranean limpet</name>
    <dbReference type="NCBI Taxonomy" id="87958"/>
    <lineage>
        <taxon>Eukaryota</taxon>
        <taxon>Metazoa</taxon>
        <taxon>Spiralia</taxon>
        <taxon>Lophotrochozoa</taxon>
        <taxon>Mollusca</taxon>
        <taxon>Gastropoda</taxon>
        <taxon>Patellogastropoda</taxon>
        <taxon>Patelloidea</taxon>
        <taxon>Patellidae</taxon>
        <taxon>Patella</taxon>
    </lineage>
</organism>
<proteinExistence type="predicted"/>
<dbReference type="InterPro" id="IPR043502">
    <property type="entry name" value="DNA/RNA_pol_sf"/>
</dbReference>
<evidence type="ECO:0000313" key="3">
    <source>
        <dbReference type="Proteomes" id="UP001347796"/>
    </source>
</evidence>
<dbReference type="GO" id="GO:0003824">
    <property type="term" value="F:catalytic activity"/>
    <property type="evidence" value="ECO:0007669"/>
    <property type="project" value="InterPro"/>
</dbReference>
<gene>
    <name evidence="2" type="ORF">SNE40_005095</name>
</gene>
<comment type="caution">
    <text evidence="2">The sequence shown here is derived from an EMBL/GenBank/DDBJ whole genome shotgun (WGS) entry which is preliminary data.</text>
</comment>
<dbReference type="CDD" id="cd01650">
    <property type="entry name" value="RT_nLTR_like"/>
    <property type="match status" value="1"/>
</dbReference>
<dbReference type="PROSITE" id="PS50878">
    <property type="entry name" value="RT_POL"/>
    <property type="match status" value="1"/>
</dbReference>
<dbReference type="Gene3D" id="3.60.10.10">
    <property type="entry name" value="Endonuclease/exonuclease/phosphatase"/>
    <property type="match status" value="1"/>
</dbReference>
<feature type="domain" description="Reverse transcriptase" evidence="1">
    <location>
        <begin position="564"/>
        <end position="840"/>
    </location>
</feature>
<dbReference type="Proteomes" id="UP001347796">
    <property type="component" value="Unassembled WGS sequence"/>
</dbReference>
<dbReference type="EMBL" id="JAZGQO010000003">
    <property type="protein sequence ID" value="KAK6189046.1"/>
    <property type="molecule type" value="Genomic_DNA"/>
</dbReference>
<reference evidence="2 3" key="1">
    <citation type="submission" date="2024-01" db="EMBL/GenBank/DDBJ databases">
        <title>The genome of the rayed Mediterranean limpet Patella caerulea (Linnaeus, 1758).</title>
        <authorList>
            <person name="Anh-Thu Weber A."/>
            <person name="Halstead-Nussloch G."/>
        </authorList>
    </citation>
    <scope>NUCLEOTIDE SEQUENCE [LARGE SCALE GENOMIC DNA]</scope>
    <source>
        <strain evidence="2">AATW-2023a</strain>
        <tissue evidence="2">Whole specimen</tissue>
    </source>
</reference>
<dbReference type="PANTHER" id="PTHR46670">
    <property type="entry name" value="ENDO/EXONUCLEASE/PHOSPHATASE DOMAIN-CONTAINING PROTEIN"/>
    <property type="match status" value="1"/>
</dbReference>